<sequence length="919" mass="104839">MSRPSRFFLPSAPRGRGLQSSDGPDFSPAPTAAASRGKSRPESLPQPPHRSRGPHHTGPTRANVSTSSHNPIVPEAPVTPVEHFDDVPVASVDGPPPTDEETVEGVVDPLRAKLHTQWYIRCIMLLVAFLHTRHQVSYRACGLILVCLNFIFMRLPGDLLTTQQPMPTTLKTVFSRLGLGNDRFTQYIMCHQCHRLFPRDIPSDTLCPDCAVALFRPETRQLFHSVVSAFTGTPMPPRKPNLVAPIQVLSDGLRDFFQRPGMIAAVNLWKVRPQAPVGESRTIQDGQVWKTLKGVDRESFFFGPSSEEEIRIGTTFSLDWFGRKTSNYGPSHSAGVMSFCIQNLLESERFVPAIHSLLAAEKSFRYRAENLILSGMPPGPTEPNAEQLQHPLKVIVDDLIRLYERGIVVTTPEYPNGITVRVALVGIIADHPAMCKLDGEEHRRLCYRYAALPTPQAKEEFFKKYGVHWTEFARLTYFDLVKWTVVDPMHNLLLGVAKTQWYGQWIKTKTLRPNTEKFERELDFIHKFMQTYESPLWAGHLPLRVGEPAGGSLTADEYKFAVTGPWAIIMPIVWERFLGEAEREHATAMARWQRHGKAHGEPEPSPRMVKGEDTNFLRFATALKMIVGRSIRRDSLPRIKKLLEDYLLDFREIYGESEIMPNHHWAVHCPDQLEDYGPVYNFWAFLTERLNKILKNLNSNNWTGGELEVSMMREFHRNAAVDSTLHQLLHSAGEFQSQPITFESQFIRTLVERNTNMEARGTVQDASQAEFTAGRVKFGQIAMKMKRIEEDTMRLALFNYYNRDPDNQQVRYNTYEGDKNLPALSSYADIYNYALLDGRRITPTDRSRRNTAGSSIIQAWFNNEASENTLLLMVMWMKESDFTPLDGNDEGFIWNTFPELGINTWQYNIYEDPHLARHP</sequence>
<reference evidence="2" key="1">
    <citation type="submission" date="2023-03" db="EMBL/GenBank/DDBJ databases">
        <title>Massive genome expansion in bonnet fungi (Mycena s.s.) driven by repeated elements and novel gene families across ecological guilds.</title>
        <authorList>
            <consortium name="Lawrence Berkeley National Laboratory"/>
            <person name="Harder C.B."/>
            <person name="Miyauchi S."/>
            <person name="Viragh M."/>
            <person name="Kuo A."/>
            <person name="Thoen E."/>
            <person name="Andreopoulos B."/>
            <person name="Lu D."/>
            <person name="Skrede I."/>
            <person name="Drula E."/>
            <person name="Henrissat B."/>
            <person name="Morin E."/>
            <person name="Kohler A."/>
            <person name="Barry K."/>
            <person name="LaButti K."/>
            <person name="Morin E."/>
            <person name="Salamov A."/>
            <person name="Lipzen A."/>
            <person name="Mereny Z."/>
            <person name="Hegedus B."/>
            <person name="Baldrian P."/>
            <person name="Stursova M."/>
            <person name="Weitz H."/>
            <person name="Taylor A."/>
            <person name="Grigoriev I.V."/>
            <person name="Nagy L.G."/>
            <person name="Martin F."/>
            <person name="Kauserud H."/>
        </authorList>
    </citation>
    <scope>NUCLEOTIDE SEQUENCE</scope>
    <source>
        <strain evidence="2">CBHHK200</strain>
    </source>
</reference>
<evidence type="ECO:0000256" key="1">
    <source>
        <dbReference type="SAM" id="MobiDB-lite"/>
    </source>
</evidence>
<feature type="region of interest" description="Disordered" evidence="1">
    <location>
        <begin position="1"/>
        <end position="80"/>
    </location>
</feature>
<dbReference type="AlphaFoldDB" id="A0AAD6WLA6"/>
<evidence type="ECO:0000313" key="2">
    <source>
        <dbReference type="EMBL" id="KAJ7018278.1"/>
    </source>
</evidence>
<evidence type="ECO:0000313" key="3">
    <source>
        <dbReference type="Proteomes" id="UP001218188"/>
    </source>
</evidence>
<dbReference type="Proteomes" id="UP001218188">
    <property type="component" value="Unassembled WGS sequence"/>
</dbReference>
<gene>
    <name evidence="2" type="ORF">C8F04DRAFT_1277860</name>
</gene>
<comment type="caution">
    <text evidence="2">The sequence shown here is derived from an EMBL/GenBank/DDBJ whole genome shotgun (WGS) entry which is preliminary data.</text>
</comment>
<name>A0AAD6WLA6_9AGAR</name>
<dbReference type="EMBL" id="JARJCM010000346">
    <property type="protein sequence ID" value="KAJ7018278.1"/>
    <property type="molecule type" value="Genomic_DNA"/>
</dbReference>
<feature type="compositionally biased region" description="Polar residues" evidence="1">
    <location>
        <begin position="60"/>
        <end position="70"/>
    </location>
</feature>
<dbReference type="PANTHER" id="PTHR46579:SF1">
    <property type="entry name" value="F5_8 TYPE C DOMAIN-CONTAINING PROTEIN"/>
    <property type="match status" value="1"/>
</dbReference>
<organism evidence="2 3">
    <name type="scientific">Mycena alexandri</name>
    <dbReference type="NCBI Taxonomy" id="1745969"/>
    <lineage>
        <taxon>Eukaryota</taxon>
        <taxon>Fungi</taxon>
        <taxon>Dikarya</taxon>
        <taxon>Basidiomycota</taxon>
        <taxon>Agaricomycotina</taxon>
        <taxon>Agaricomycetes</taxon>
        <taxon>Agaricomycetidae</taxon>
        <taxon>Agaricales</taxon>
        <taxon>Marasmiineae</taxon>
        <taxon>Mycenaceae</taxon>
        <taxon>Mycena</taxon>
    </lineage>
</organism>
<dbReference type="PANTHER" id="PTHR46579">
    <property type="entry name" value="F5/8 TYPE C DOMAIN-CONTAINING PROTEIN-RELATED"/>
    <property type="match status" value="1"/>
</dbReference>
<protein>
    <submittedName>
        <fullName evidence="2">Uncharacterized protein</fullName>
    </submittedName>
</protein>
<proteinExistence type="predicted"/>
<accession>A0AAD6WLA6</accession>
<keyword evidence="3" id="KW-1185">Reference proteome</keyword>